<keyword evidence="1" id="KW-0732">Signal</keyword>
<feature type="signal peptide" evidence="1">
    <location>
        <begin position="1"/>
        <end position="20"/>
    </location>
</feature>
<proteinExistence type="predicted"/>
<protein>
    <submittedName>
        <fullName evidence="2">DUF4858 domain-containing protein</fullName>
    </submittedName>
</protein>
<gene>
    <name evidence="2" type="ORF">H8744_11780</name>
</gene>
<evidence type="ECO:0000313" key="2">
    <source>
        <dbReference type="EMBL" id="MBC8593912.1"/>
    </source>
</evidence>
<dbReference type="RefSeq" id="WP_262435019.1">
    <property type="nucleotide sequence ID" value="NZ_JACRTF010000001.1"/>
</dbReference>
<sequence length="233" mass="26385">MTKRFILFLSVCLVTSLIHAQEWTKKDSLNLHDLLHGNGEIKLNPEAVKQIDFDSGILGAPQISTDKNWMLPDETLPSALPDQPSLEMRQLLTLYPYKPTTPYNWDPVYRKKIKVGKDTWRGDPYYKLKTLFIYTNWAKTPLDAGERASIEQIEATGLRYNPLAGRVNNAMVGAWEGVGSSGIGGLDFNSIFTRRFWDRKGNIRRARTLEILKSYGDSTTVNVSAPVLQPITR</sequence>
<evidence type="ECO:0000313" key="3">
    <source>
        <dbReference type="Proteomes" id="UP000651085"/>
    </source>
</evidence>
<feature type="chain" id="PRO_5036812410" evidence="1">
    <location>
        <begin position="21"/>
        <end position="233"/>
    </location>
</feature>
<keyword evidence="3" id="KW-1185">Reference proteome</keyword>
<organism evidence="2 3">
    <name type="scientific">Jilunia laotingensis</name>
    <dbReference type="NCBI Taxonomy" id="2763675"/>
    <lineage>
        <taxon>Bacteria</taxon>
        <taxon>Pseudomonadati</taxon>
        <taxon>Bacteroidota</taxon>
        <taxon>Bacteroidia</taxon>
        <taxon>Bacteroidales</taxon>
        <taxon>Bacteroidaceae</taxon>
        <taxon>Jilunia</taxon>
    </lineage>
</organism>
<reference evidence="2" key="1">
    <citation type="submission" date="2020-08" db="EMBL/GenBank/DDBJ databases">
        <title>Genome public.</title>
        <authorList>
            <person name="Liu C."/>
            <person name="Sun Q."/>
        </authorList>
    </citation>
    <scope>NUCLEOTIDE SEQUENCE</scope>
    <source>
        <strain evidence="2">N12</strain>
    </source>
</reference>
<dbReference type="Pfam" id="PF16150">
    <property type="entry name" value="DUF4858"/>
    <property type="match status" value="1"/>
</dbReference>
<comment type="caution">
    <text evidence="2">The sequence shown here is derived from an EMBL/GenBank/DDBJ whole genome shotgun (WGS) entry which is preliminary data.</text>
</comment>
<dbReference type="EMBL" id="JACRTF010000001">
    <property type="protein sequence ID" value="MBC8593912.1"/>
    <property type="molecule type" value="Genomic_DNA"/>
</dbReference>
<dbReference type="AlphaFoldDB" id="A0A926F6P2"/>
<accession>A0A926F6P2</accession>
<dbReference type="Proteomes" id="UP000651085">
    <property type="component" value="Unassembled WGS sequence"/>
</dbReference>
<evidence type="ECO:0000256" key="1">
    <source>
        <dbReference type="SAM" id="SignalP"/>
    </source>
</evidence>
<name>A0A926F6P2_9BACT</name>
<dbReference type="InterPro" id="IPR032338">
    <property type="entry name" value="DUF4858"/>
</dbReference>